<dbReference type="PANTHER" id="PTHR13812:SF19">
    <property type="entry name" value="KETIMINE REDUCTASE MU-CRYSTALLIN"/>
    <property type="match status" value="1"/>
</dbReference>
<proteinExistence type="predicted"/>
<dbReference type="OrthoDB" id="9809203at2"/>
<dbReference type="Pfam" id="PF02423">
    <property type="entry name" value="OCD_Mu_crystall"/>
    <property type="match status" value="1"/>
</dbReference>
<name>A0A810KV27_9ACTN</name>
<keyword evidence="2" id="KW-1185">Reference proteome</keyword>
<accession>A0A810KV27</accession>
<sequence>MVTIVTDREVEQLAPATAIAAMRDAVLAAHRGELVAPPRAALELAGGRLMVTAGATDRWHGYRTYLAGAPADQVVVLIEGGRLRAVGVGDRIGQYRVGALGAVAADALARPDAHRLGIVGTGAQAYAQAWALRAVRELTAVTVYGRDPDRRAGFARRLRDELALPAVAAAAPADAVRDHDLVVLATNSPTPVLDPAWLSPGTAVTTLGPKQVGRSEFDASLAASAGLVTTDSVRQLDGYDPPFVLAGTPARDRVVGLGAVLTGEQPLPADPAAIRLYCSVGLAGTEPALLRALLAEGR</sequence>
<evidence type="ECO:0000313" key="1">
    <source>
        <dbReference type="EMBL" id="BCJ26161.1"/>
    </source>
</evidence>
<dbReference type="AlphaFoldDB" id="A0A810KV27"/>
<dbReference type="RefSeq" id="WP_030444787.1">
    <property type="nucleotide sequence ID" value="NZ_AP023354.1"/>
</dbReference>
<dbReference type="InterPro" id="IPR023401">
    <property type="entry name" value="ODC_N"/>
</dbReference>
<dbReference type="Gene3D" id="3.30.1780.10">
    <property type="entry name" value="ornithine cyclodeaminase, domain 1"/>
    <property type="match status" value="1"/>
</dbReference>
<dbReference type="GO" id="GO:0005737">
    <property type="term" value="C:cytoplasm"/>
    <property type="evidence" value="ECO:0007669"/>
    <property type="project" value="TreeGrafter"/>
</dbReference>
<evidence type="ECO:0008006" key="3">
    <source>
        <dbReference type="Google" id="ProtNLM"/>
    </source>
</evidence>
<dbReference type="KEGG" id="aser:Asera_02690"/>
<gene>
    <name evidence="1" type="ORF">Asera_02690</name>
</gene>
<dbReference type="PANTHER" id="PTHR13812">
    <property type="entry name" value="KETIMINE REDUCTASE MU-CRYSTALLIN"/>
    <property type="match status" value="1"/>
</dbReference>
<dbReference type="Gene3D" id="3.40.50.720">
    <property type="entry name" value="NAD(P)-binding Rossmann-like Domain"/>
    <property type="match status" value="1"/>
</dbReference>
<reference evidence="1" key="1">
    <citation type="submission" date="2020-08" db="EMBL/GenBank/DDBJ databases">
        <title>Whole genome shotgun sequence of Actinocatenispora sera NBRC 101916.</title>
        <authorList>
            <person name="Komaki H."/>
            <person name="Tamura T."/>
        </authorList>
    </citation>
    <scope>NUCLEOTIDE SEQUENCE</scope>
    <source>
        <strain evidence="1">NBRC 101916</strain>
    </source>
</reference>
<evidence type="ECO:0000313" key="2">
    <source>
        <dbReference type="Proteomes" id="UP000680750"/>
    </source>
</evidence>
<dbReference type="InterPro" id="IPR003462">
    <property type="entry name" value="ODC_Mu_crystall"/>
</dbReference>
<dbReference type="SUPFAM" id="SSF51735">
    <property type="entry name" value="NAD(P)-binding Rossmann-fold domains"/>
    <property type="match status" value="1"/>
</dbReference>
<organism evidence="1 2">
    <name type="scientific">Actinocatenispora sera</name>
    <dbReference type="NCBI Taxonomy" id="390989"/>
    <lineage>
        <taxon>Bacteria</taxon>
        <taxon>Bacillati</taxon>
        <taxon>Actinomycetota</taxon>
        <taxon>Actinomycetes</taxon>
        <taxon>Micromonosporales</taxon>
        <taxon>Micromonosporaceae</taxon>
        <taxon>Actinocatenispora</taxon>
    </lineage>
</organism>
<protein>
    <recommendedName>
        <fullName evidence="3">Ornithine cyclodeaminase</fullName>
    </recommendedName>
</protein>
<dbReference type="Proteomes" id="UP000680750">
    <property type="component" value="Chromosome"/>
</dbReference>
<dbReference type="EMBL" id="AP023354">
    <property type="protein sequence ID" value="BCJ26161.1"/>
    <property type="molecule type" value="Genomic_DNA"/>
</dbReference>
<dbReference type="InterPro" id="IPR036291">
    <property type="entry name" value="NAD(P)-bd_dom_sf"/>
</dbReference>